<dbReference type="Proteomes" id="UP000186955">
    <property type="component" value="Unassembled WGS sequence"/>
</dbReference>
<dbReference type="SMART" id="SM00248">
    <property type="entry name" value="ANK"/>
    <property type="match status" value="4"/>
</dbReference>
<dbReference type="STRING" id="1316194.A0A1Q5UBQ3"/>
<dbReference type="PANTHER" id="PTHR24166">
    <property type="entry name" value="ROLLING PEBBLES, ISOFORM B"/>
    <property type="match status" value="1"/>
</dbReference>
<keyword evidence="2 3" id="KW-0040">ANK repeat</keyword>
<evidence type="ECO:0000313" key="5">
    <source>
        <dbReference type="Proteomes" id="UP000186955"/>
    </source>
</evidence>
<evidence type="ECO:0000256" key="1">
    <source>
        <dbReference type="ARBA" id="ARBA00022737"/>
    </source>
</evidence>
<feature type="repeat" description="ANK" evidence="3">
    <location>
        <begin position="98"/>
        <end position="120"/>
    </location>
</feature>
<dbReference type="EMBL" id="MNBE01000437">
    <property type="protein sequence ID" value="OKP09891.1"/>
    <property type="molecule type" value="Genomic_DNA"/>
</dbReference>
<dbReference type="InterPro" id="IPR002110">
    <property type="entry name" value="Ankyrin_rpt"/>
</dbReference>
<dbReference type="Gene3D" id="1.25.40.20">
    <property type="entry name" value="Ankyrin repeat-containing domain"/>
    <property type="match status" value="2"/>
</dbReference>
<name>A0A1Q5UBQ3_9EURO</name>
<feature type="repeat" description="ANK" evidence="3">
    <location>
        <begin position="166"/>
        <end position="190"/>
    </location>
</feature>
<dbReference type="InterPro" id="IPR036770">
    <property type="entry name" value="Ankyrin_rpt-contain_sf"/>
</dbReference>
<dbReference type="AlphaFoldDB" id="A0A1Q5UBQ3"/>
<reference evidence="4 5" key="1">
    <citation type="submission" date="2016-10" db="EMBL/GenBank/DDBJ databases">
        <title>Genome sequence of the ascomycete fungus Penicillium subrubescens.</title>
        <authorList>
            <person name="De Vries R.P."/>
            <person name="Peng M."/>
            <person name="Dilokpimol A."/>
            <person name="Hilden K."/>
            <person name="Makela M.R."/>
            <person name="Grigoriev I."/>
            <person name="Riley R."/>
            <person name="Granchi Z."/>
        </authorList>
    </citation>
    <scope>NUCLEOTIDE SEQUENCE [LARGE SCALE GENOMIC DNA]</scope>
    <source>
        <strain evidence="4 5">CBS 132785</strain>
    </source>
</reference>
<proteinExistence type="predicted"/>
<comment type="caution">
    <text evidence="4">The sequence shown here is derived from an EMBL/GenBank/DDBJ whole genome shotgun (WGS) entry which is preliminary data.</text>
</comment>
<evidence type="ECO:0000313" key="4">
    <source>
        <dbReference type="EMBL" id="OKP09891.1"/>
    </source>
</evidence>
<dbReference type="PROSITE" id="PS50297">
    <property type="entry name" value="ANK_REP_REGION"/>
    <property type="match status" value="3"/>
</dbReference>
<feature type="repeat" description="ANK" evidence="3">
    <location>
        <begin position="64"/>
        <end position="86"/>
    </location>
</feature>
<dbReference type="Pfam" id="PF12796">
    <property type="entry name" value="Ank_2"/>
    <property type="match status" value="2"/>
</dbReference>
<dbReference type="PROSITE" id="PS50088">
    <property type="entry name" value="ANK_REPEAT"/>
    <property type="match status" value="3"/>
</dbReference>
<protein>
    <submittedName>
        <fullName evidence="4">Ankyrin repeat domain-containing protein 50</fullName>
    </submittedName>
</protein>
<evidence type="ECO:0000256" key="2">
    <source>
        <dbReference type="ARBA" id="ARBA00023043"/>
    </source>
</evidence>
<accession>A0A1Q5UBQ3</accession>
<keyword evidence="5" id="KW-1185">Reference proteome</keyword>
<evidence type="ECO:0000256" key="3">
    <source>
        <dbReference type="PROSITE-ProRule" id="PRU00023"/>
    </source>
</evidence>
<sequence>MTAHNAVMKTDEYDFYQQSLNYSMKQNALNQKSSALLWAAERGIEATAVISISNGSHIEITDIHGRTPLFWAAYNGHEAVVKILLDTESVDADIKDSKGETPLLAAAQHGHAAVVKLLLETRRVDVNSKVGYETPLFRAAWEGREAVVKLLLETELVDLHSKDDPNGWTPLYVAAWHGHELVVKLFLATGCVDADSKDSNLYLGRPRQWRVDARSGSGADQP</sequence>
<dbReference type="PANTHER" id="PTHR24166:SF48">
    <property type="entry name" value="PROTEIN VAPYRIN"/>
    <property type="match status" value="1"/>
</dbReference>
<dbReference type="InterPro" id="IPR050889">
    <property type="entry name" value="Dendritic_Spine_Reg/Scaffold"/>
</dbReference>
<organism evidence="4 5">
    <name type="scientific">Penicillium subrubescens</name>
    <dbReference type="NCBI Taxonomy" id="1316194"/>
    <lineage>
        <taxon>Eukaryota</taxon>
        <taxon>Fungi</taxon>
        <taxon>Dikarya</taxon>
        <taxon>Ascomycota</taxon>
        <taxon>Pezizomycotina</taxon>
        <taxon>Eurotiomycetes</taxon>
        <taxon>Eurotiomycetidae</taxon>
        <taxon>Eurotiales</taxon>
        <taxon>Aspergillaceae</taxon>
        <taxon>Penicillium</taxon>
    </lineage>
</organism>
<dbReference type="SUPFAM" id="SSF48403">
    <property type="entry name" value="Ankyrin repeat"/>
    <property type="match status" value="1"/>
</dbReference>
<gene>
    <name evidence="4" type="ORF">PENSUB_4722</name>
</gene>
<keyword evidence="1" id="KW-0677">Repeat</keyword>